<organism evidence="1">
    <name type="scientific">marine sediment metagenome</name>
    <dbReference type="NCBI Taxonomy" id="412755"/>
    <lineage>
        <taxon>unclassified sequences</taxon>
        <taxon>metagenomes</taxon>
        <taxon>ecological metagenomes</taxon>
    </lineage>
</organism>
<accession>A0A0F9BK97</accession>
<comment type="caution">
    <text evidence="1">The sequence shown here is derived from an EMBL/GenBank/DDBJ whole genome shotgun (WGS) entry which is preliminary data.</text>
</comment>
<protein>
    <recommendedName>
        <fullName evidence="2">Phosphoribosyltransferase domain-containing protein</fullName>
    </recommendedName>
</protein>
<evidence type="ECO:0000313" key="1">
    <source>
        <dbReference type="EMBL" id="KKL14212.1"/>
    </source>
</evidence>
<dbReference type="EMBL" id="LAZR01040550">
    <property type="protein sequence ID" value="KKL14212.1"/>
    <property type="molecule type" value="Genomic_DNA"/>
</dbReference>
<dbReference type="InterPro" id="IPR029057">
    <property type="entry name" value="PRTase-like"/>
</dbReference>
<dbReference type="SUPFAM" id="SSF53271">
    <property type="entry name" value="PRTase-like"/>
    <property type="match status" value="1"/>
</dbReference>
<dbReference type="InterPro" id="IPR000836">
    <property type="entry name" value="PRTase_dom"/>
</dbReference>
<name>A0A0F9BK97_9ZZZZ</name>
<sequence>MNDFCSSAHMELILNPRHRKNTIKWVLDTVTPHTHRFDAIAVRGMSMALIAPTIADILNKNIILVRKKGDDTHNRDYKIEGQRNNKYIIIDDVWDSGDTIISIINDIKDNHCVNSKCVGIVLFQHTKATWGPNQNNIVAEVFGLSNERVAELLI</sequence>
<gene>
    <name evidence="1" type="ORF">LCGC14_2517980</name>
</gene>
<reference evidence="1" key="1">
    <citation type="journal article" date="2015" name="Nature">
        <title>Complex archaea that bridge the gap between prokaryotes and eukaryotes.</title>
        <authorList>
            <person name="Spang A."/>
            <person name="Saw J.H."/>
            <person name="Jorgensen S.L."/>
            <person name="Zaremba-Niedzwiedzka K."/>
            <person name="Martijn J."/>
            <person name="Lind A.E."/>
            <person name="van Eijk R."/>
            <person name="Schleper C."/>
            <person name="Guy L."/>
            <person name="Ettema T.J."/>
        </authorList>
    </citation>
    <scope>NUCLEOTIDE SEQUENCE</scope>
</reference>
<proteinExistence type="predicted"/>
<dbReference type="CDD" id="cd06223">
    <property type="entry name" value="PRTases_typeI"/>
    <property type="match status" value="1"/>
</dbReference>
<dbReference type="Gene3D" id="3.40.50.2020">
    <property type="match status" value="1"/>
</dbReference>
<evidence type="ECO:0008006" key="2">
    <source>
        <dbReference type="Google" id="ProtNLM"/>
    </source>
</evidence>
<dbReference type="AlphaFoldDB" id="A0A0F9BK97"/>